<dbReference type="PROSITE" id="PS00028">
    <property type="entry name" value="ZINC_FINGER_C2H2_1"/>
    <property type="match status" value="1"/>
</dbReference>
<keyword evidence="4" id="KW-1185">Reference proteome</keyword>
<gene>
    <name evidence="3" type="ORF">PLOB_00005350</name>
</gene>
<name>A0ABN8QGV0_9CNID</name>
<feature type="domain" description="C2H2-type" evidence="2">
    <location>
        <begin position="448"/>
        <end position="472"/>
    </location>
</feature>
<feature type="region of interest" description="Disordered" evidence="1">
    <location>
        <begin position="504"/>
        <end position="526"/>
    </location>
</feature>
<dbReference type="PANTHER" id="PTHR33845:SF1">
    <property type="entry name" value="C2H2-TYPE DOMAIN-CONTAINING PROTEIN"/>
    <property type="match status" value="1"/>
</dbReference>
<evidence type="ECO:0000256" key="1">
    <source>
        <dbReference type="SAM" id="MobiDB-lite"/>
    </source>
</evidence>
<feature type="compositionally biased region" description="Basic and acidic residues" evidence="1">
    <location>
        <begin position="213"/>
        <end position="229"/>
    </location>
</feature>
<reference evidence="3 4" key="1">
    <citation type="submission" date="2022-05" db="EMBL/GenBank/DDBJ databases">
        <authorList>
            <consortium name="Genoscope - CEA"/>
            <person name="William W."/>
        </authorList>
    </citation>
    <scope>NUCLEOTIDE SEQUENCE [LARGE SCALE GENOMIC DNA]</scope>
</reference>
<dbReference type="InterPro" id="IPR013087">
    <property type="entry name" value="Znf_C2H2_type"/>
</dbReference>
<evidence type="ECO:0000313" key="4">
    <source>
        <dbReference type="Proteomes" id="UP001159405"/>
    </source>
</evidence>
<organism evidence="3 4">
    <name type="scientific">Porites lobata</name>
    <dbReference type="NCBI Taxonomy" id="104759"/>
    <lineage>
        <taxon>Eukaryota</taxon>
        <taxon>Metazoa</taxon>
        <taxon>Cnidaria</taxon>
        <taxon>Anthozoa</taxon>
        <taxon>Hexacorallia</taxon>
        <taxon>Scleractinia</taxon>
        <taxon>Fungiina</taxon>
        <taxon>Poritidae</taxon>
        <taxon>Porites</taxon>
    </lineage>
</organism>
<feature type="region of interest" description="Disordered" evidence="1">
    <location>
        <begin position="142"/>
        <end position="182"/>
    </location>
</feature>
<evidence type="ECO:0000313" key="3">
    <source>
        <dbReference type="EMBL" id="CAH3162485.1"/>
    </source>
</evidence>
<protein>
    <recommendedName>
        <fullName evidence="2">C2H2-type domain-containing protein</fullName>
    </recommendedName>
</protein>
<dbReference type="PANTHER" id="PTHR33845">
    <property type="entry name" value="C2H2-TYPE DOMAIN-CONTAINING PROTEIN"/>
    <property type="match status" value="1"/>
</dbReference>
<feature type="non-terminal residue" evidence="3">
    <location>
        <position position="570"/>
    </location>
</feature>
<comment type="caution">
    <text evidence="3">The sequence shown here is derived from an EMBL/GenBank/DDBJ whole genome shotgun (WGS) entry which is preliminary data.</text>
</comment>
<accession>A0ABN8QGV0</accession>
<dbReference type="Proteomes" id="UP001159405">
    <property type="component" value="Unassembled WGS sequence"/>
</dbReference>
<feature type="region of interest" description="Disordered" evidence="1">
    <location>
        <begin position="213"/>
        <end position="253"/>
    </location>
</feature>
<proteinExistence type="predicted"/>
<dbReference type="EMBL" id="CALNXK010000123">
    <property type="protein sequence ID" value="CAH3162485.1"/>
    <property type="molecule type" value="Genomic_DNA"/>
</dbReference>
<evidence type="ECO:0000259" key="2">
    <source>
        <dbReference type="PROSITE" id="PS00028"/>
    </source>
</evidence>
<feature type="compositionally biased region" description="Polar residues" evidence="1">
    <location>
        <begin position="230"/>
        <end position="240"/>
    </location>
</feature>
<sequence length="570" mass="62925">MSQFSCSFAVHCTSECDVSTRYPGRTQFFPLSSCVSDVRANLRELQTTQSCVASERELILARVGLFDEEDKDMVICPKHRVFVGAKYCPSRKCQHPLHGRRKGKVSRGVNLKMSKEIKETWDVLVPVGSGVCRQCRGDHLRTLGSTDADSEVQDPGLASTSHPEPQIHEPSCSTESAEEIVEPPQLLPPATEESEQLSATPVLHVRFQKDLISEHSDRDSDPSDRHSDALSRTSSGSQESLGAAETSAEWQPTPQIQHRPYYLNNFLRMATEGRVSPVRFYGASLKKSLAGLDSTRTDGVQALATLEDITHQLKQAGLDSTMADNIPMRLKAGRQYLKTDFKIHTASDSPCADHCRVFALSRTEKEYNGQYQHQHTITCDQCEDLKNAVSDLQLALDSGEVHLSPDILTGVFRASSSTQEQQPAAPSMDPIAVERIQLEEEERVAFGCPEEGCIKVYQSHSSLQRHLDAGKHLFALERESTYDKIKKKWTETCKSISGSYVEAAGPPTSASASVSHSQSEDPLPTADMGWALKKTKKSVHFTTKVRQFLCEVFLQGEDTGNKAAAEDVAA</sequence>